<evidence type="ECO:0000256" key="2">
    <source>
        <dbReference type="ARBA" id="ARBA00022723"/>
    </source>
</evidence>
<reference evidence="13" key="1">
    <citation type="submission" date="2025-08" db="UniProtKB">
        <authorList>
            <consortium name="Ensembl"/>
        </authorList>
    </citation>
    <scope>IDENTIFICATION</scope>
</reference>
<dbReference type="AlphaFoldDB" id="A0A8D0DV04"/>
<evidence type="ECO:0000256" key="9">
    <source>
        <dbReference type="ARBA" id="ARBA00023242"/>
    </source>
</evidence>
<dbReference type="InterPro" id="IPR013087">
    <property type="entry name" value="Znf_C2H2_type"/>
</dbReference>
<dbReference type="PROSITE" id="PS00028">
    <property type="entry name" value="ZINC_FINGER_C2H2_1"/>
    <property type="match status" value="4"/>
</dbReference>
<feature type="domain" description="C2H2-type" evidence="12">
    <location>
        <begin position="65"/>
        <end position="87"/>
    </location>
</feature>
<evidence type="ECO:0000256" key="3">
    <source>
        <dbReference type="ARBA" id="ARBA00022737"/>
    </source>
</evidence>
<keyword evidence="7" id="KW-0238">DNA-binding</keyword>
<evidence type="ECO:0000313" key="13">
    <source>
        <dbReference type="Ensembl" id="ENSSMRP00000022188.1"/>
    </source>
</evidence>
<dbReference type="Pfam" id="PF00096">
    <property type="entry name" value="zf-C2H2"/>
    <property type="match status" value="3"/>
</dbReference>
<feature type="domain" description="C2H2-type" evidence="12">
    <location>
        <begin position="150"/>
        <end position="177"/>
    </location>
</feature>
<keyword evidence="8" id="KW-0804">Transcription</keyword>
<dbReference type="SMART" id="SM00355">
    <property type="entry name" value="ZnF_C2H2"/>
    <property type="match status" value="4"/>
</dbReference>
<dbReference type="OMA" id="HALEAHS"/>
<dbReference type="GO" id="GO:0005634">
    <property type="term" value="C:nucleus"/>
    <property type="evidence" value="ECO:0007669"/>
    <property type="project" value="UniProtKB-SubCell"/>
</dbReference>
<evidence type="ECO:0000256" key="10">
    <source>
        <dbReference type="PROSITE-ProRule" id="PRU00042"/>
    </source>
</evidence>
<dbReference type="PANTHER" id="PTHR23226:SF416">
    <property type="entry name" value="FI01424P"/>
    <property type="match status" value="1"/>
</dbReference>
<dbReference type="InterPro" id="IPR036236">
    <property type="entry name" value="Znf_C2H2_sf"/>
</dbReference>
<keyword evidence="6" id="KW-0805">Transcription regulation</keyword>
<feature type="region of interest" description="Disordered" evidence="11">
    <location>
        <begin position="228"/>
        <end position="277"/>
    </location>
</feature>
<keyword evidence="9" id="KW-0539">Nucleus</keyword>
<keyword evidence="4 10" id="KW-0863">Zinc-finger</keyword>
<accession>A0A8D0DV04</accession>
<dbReference type="GO" id="GO:0008270">
    <property type="term" value="F:zinc ion binding"/>
    <property type="evidence" value="ECO:0007669"/>
    <property type="project" value="UniProtKB-KW"/>
</dbReference>
<dbReference type="SUPFAM" id="SSF57667">
    <property type="entry name" value="beta-beta-alpha zinc fingers"/>
    <property type="match status" value="2"/>
</dbReference>
<evidence type="ECO:0000256" key="5">
    <source>
        <dbReference type="ARBA" id="ARBA00022833"/>
    </source>
</evidence>
<feature type="region of interest" description="Disordered" evidence="11">
    <location>
        <begin position="89"/>
        <end position="143"/>
    </location>
</feature>
<keyword evidence="5" id="KW-0862">Zinc</keyword>
<feature type="domain" description="C2H2-type" evidence="12">
    <location>
        <begin position="206"/>
        <end position="233"/>
    </location>
</feature>
<evidence type="ECO:0000256" key="6">
    <source>
        <dbReference type="ARBA" id="ARBA00023015"/>
    </source>
</evidence>
<evidence type="ECO:0000313" key="14">
    <source>
        <dbReference type="Proteomes" id="UP000694421"/>
    </source>
</evidence>
<name>A0A8D0DV04_SALMN</name>
<dbReference type="FunFam" id="3.30.160.60:FF:000149">
    <property type="entry name" value="Zinc finger protein 569"/>
    <property type="match status" value="1"/>
</dbReference>
<keyword evidence="2" id="KW-0479">Metal-binding</keyword>
<dbReference type="FunFam" id="3.30.160.60:FF:002716">
    <property type="entry name" value="Zinc finger protein 212"/>
    <property type="match status" value="1"/>
</dbReference>
<keyword evidence="3" id="KW-0677">Repeat</keyword>
<evidence type="ECO:0000256" key="8">
    <source>
        <dbReference type="ARBA" id="ARBA00023163"/>
    </source>
</evidence>
<dbReference type="GO" id="GO:0000978">
    <property type="term" value="F:RNA polymerase II cis-regulatory region sequence-specific DNA binding"/>
    <property type="evidence" value="ECO:0007669"/>
    <property type="project" value="TreeGrafter"/>
</dbReference>
<organism evidence="13 14">
    <name type="scientific">Salvator merianae</name>
    <name type="common">Argentine black and white tegu</name>
    <name type="synonym">Tupinambis merianae</name>
    <dbReference type="NCBI Taxonomy" id="96440"/>
    <lineage>
        <taxon>Eukaryota</taxon>
        <taxon>Metazoa</taxon>
        <taxon>Chordata</taxon>
        <taxon>Craniata</taxon>
        <taxon>Vertebrata</taxon>
        <taxon>Euteleostomi</taxon>
        <taxon>Lepidosauria</taxon>
        <taxon>Squamata</taxon>
        <taxon>Bifurcata</taxon>
        <taxon>Unidentata</taxon>
        <taxon>Episquamata</taxon>
        <taxon>Laterata</taxon>
        <taxon>Teiioidea</taxon>
        <taxon>Teiidae</taxon>
        <taxon>Salvator</taxon>
    </lineage>
</organism>
<dbReference type="GO" id="GO:0000981">
    <property type="term" value="F:DNA-binding transcription factor activity, RNA polymerase II-specific"/>
    <property type="evidence" value="ECO:0007669"/>
    <property type="project" value="TreeGrafter"/>
</dbReference>
<reference evidence="13" key="2">
    <citation type="submission" date="2025-09" db="UniProtKB">
        <authorList>
            <consortium name="Ensembl"/>
        </authorList>
    </citation>
    <scope>IDENTIFICATION</scope>
</reference>
<dbReference type="Ensembl" id="ENSSMRT00000025953.1">
    <property type="protein sequence ID" value="ENSSMRP00000022188.1"/>
    <property type="gene ID" value="ENSSMRG00000017249.1"/>
</dbReference>
<dbReference type="PANTHER" id="PTHR23226">
    <property type="entry name" value="ZINC FINGER AND SCAN DOMAIN-CONTAINING"/>
    <property type="match status" value="1"/>
</dbReference>
<sequence>MFPRKWTEVFQGPGEELLGEGQPLLAAPARGPPGSSSLRRSAHCLGEPREQGSAMLAADAHTGPYICCECGEAFLDKALFTDHQESHGAGGAFPDVEPGGGPKLKPSPAVLPRAQTPARPKPAKRPEPPRSAALKPAAGRRPGNHMASSYICGECGRGFNHHSNFLRHQMIHTGERPYACGECGKTFIRKEHLATHRRLHTGERPYQCPLCQKSFTRKQHLVGHQRLHEGETPWLQQQPPQSPRGGKTLLQAESARLHRGPETRASNSDPPIERSVP</sequence>
<evidence type="ECO:0000256" key="11">
    <source>
        <dbReference type="SAM" id="MobiDB-lite"/>
    </source>
</evidence>
<dbReference type="FunFam" id="3.30.160.60:FF:001119">
    <property type="entry name" value="zinc finger protein 408"/>
    <property type="match status" value="1"/>
</dbReference>
<dbReference type="PROSITE" id="PS50157">
    <property type="entry name" value="ZINC_FINGER_C2H2_2"/>
    <property type="match status" value="4"/>
</dbReference>
<evidence type="ECO:0000256" key="7">
    <source>
        <dbReference type="ARBA" id="ARBA00023125"/>
    </source>
</evidence>
<evidence type="ECO:0000259" key="12">
    <source>
        <dbReference type="PROSITE" id="PS50157"/>
    </source>
</evidence>
<dbReference type="Proteomes" id="UP000694421">
    <property type="component" value="Unplaced"/>
</dbReference>
<dbReference type="GeneTree" id="ENSGT00940000161335"/>
<evidence type="ECO:0000256" key="1">
    <source>
        <dbReference type="ARBA" id="ARBA00004123"/>
    </source>
</evidence>
<comment type="subcellular location">
    <subcellularLocation>
        <location evidence="1">Nucleus</location>
    </subcellularLocation>
</comment>
<protein>
    <recommendedName>
        <fullName evidence="12">C2H2-type domain-containing protein</fullName>
    </recommendedName>
</protein>
<proteinExistence type="predicted"/>
<dbReference type="Gene3D" id="3.30.160.60">
    <property type="entry name" value="Classic Zinc Finger"/>
    <property type="match status" value="3"/>
</dbReference>
<keyword evidence="14" id="KW-1185">Reference proteome</keyword>
<feature type="domain" description="C2H2-type" evidence="12">
    <location>
        <begin position="178"/>
        <end position="205"/>
    </location>
</feature>
<evidence type="ECO:0000256" key="4">
    <source>
        <dbReference type="ARBA" id="ARBA00022771"/>
    </source>
</evidence>